<dbReference type="EMBL" id="MHNL01000005">
    <property type="protein sequence ID" value="OGZ45639.1"/>
    <property type="molecule type" value="Genomic_DNA"/>
</dbReference>
<dbReference type="HAMAP" id="MF_00050">
    <property type="entry name" value="EF_Ts"/>
    <property type="match status" value="1"/>
</dbReference>
<evidence type="ECO:0000256" key="5">
    <source>
        <dbReference type="HAMAP-Rule" id="MF_00050"/>
    </source>
</evidence>
<sequence>MVTSDQIRELREQTDVSIMACKRALEAANGDMTRAIELLKEEGARIASKKAERSTAIGIVEAYVHGNQKIGVILELRSETDFVARNPDFKSLAHEVAMHIAAASPETVEDLVGQPFIKDERKTVGTLVQEAIARFGENITIARFSRFQI</sequence>
<evidence type="ECO:0000259" key="6">
    <source>
        <dbReference type="Pfam" id="PF00889"/>
    </source>
</evidence>
<keyword evidence="5" id="KW-0963">Cytoplasm</keyword>
<name>A0A1G2G5W8_9BACT</name>
<comment type="caution">
    <text evidence="7">The sequence shown here is derived from an EMBL/GenBank/DDBJ whole genome shotgun (WGS) entry which is preliminary data.</text>
</comment>
<dbReference type="InterPro" id="IPR001816">
    <property type="entry name" value="Transl_elong_EFTs/EF1B"/>
</dbReference>
<evidence type="ECO:0000256" key="4">
    <source>
        <dbReference type="ARBA" id="ARBA00022917"/>
    </source>
</evidence>
<dbReference type="InterPro" id="IPR009060">
    <property type="entry name" value="UBA-like_sf"/>
</dbReference>
<reference evidence="7 8" key="1">
    <citation type="journal article" date="2016" name="Nat. Commun.">
        <title>Thousands of microbial genomes shed light on interconnected biogeochemical processes in an aquifer system.</title>
        <authorList>
            <person name="Anantharaman K."/>
            <person name="Brown C.T."/>
            <person name="Hug L.A."/>
            <person name="Sharon I."/>
            <person name="Castelle C.J."/>
            <person name="Probst A.J."/>
            <person name="Thomas B.C."/>
            <person name="Singh A."/>
            <person name="Wilkins M.J."/>
            <person name="Karaoz U."/>
            <person name="Brodie E.L."/>
            <person name="Williams K.H."/>
            <person name="Hubbard S.S."/>
            <person name="Banfield J.F."/>
        </authorList>
    </citation>
    <scope>NUCLEOTIDE SEQUENCE [LARGE SCALE GENOMIC DNA]</scope>
</reference>
<dbReference type="PROSITE" id="PS01126">
    <property type="entry name" value="EF_TS_1"/>
    <property type="match status" value="1"/>
</dbReference>
<evidence type="ECO:0000313" key="7">
    <source>
        <dbReference type="EMBL" id="OGZ45639.1"/>
    </source>
</evidence>
<dbReference type="PANTHER" id="PTHR11741:SF0">
    <property type="entry name" value="ELONGATION FACTOR TS, MITOCHONDRIAL"/>
    <property type="match status" value="1"/>
</dbReference>
<organism evidence="7 8">
    <name type="scientific">Candidatus Ryanbacteria bacterium RIFCSPHIGHO2_01_FULL_48_27</name>
    <dbReference type="NCBI Taxonomy" id="1802115"/>
    <lineage>
        <taxon>Bacteria</taxon>
        <taxon>Candidatus Ryaniibacteriota</taxon>
    </lineage>
</organism>
<dbReference type="SUPFAM" id="SSF54713">
    <property type="entry name" value="Elongation factor Ts (EF-Ts), dimerisation domain"/>
    <property type="match status" value="1"/>
</dbReference>
<accession>A0A1G2G5W8</accession>
<evidence type="ECO:0000256" key="3">
    <source>
        <dbReference type="ARBA" id="ARBA00022768"/>
    </source>
</evidence>
<dbReference type="GO" id="GO:0005737">
    <property type="term" value="C:cytoplasm"/>
    <property type="evidence" value="ECO:0007669"/>
    <property type="project" value="UniProtKB-SubCell"/>
</dbReference>
<evidence type="ECO:0000256" key="1">
    <source>
        <dbReference type="ARBA" id="ARBA00005532"/>
    </source>
</evidence>
<comment type="subcellular location">
    <subcellularLocation>
        <location evidence="5">Cytoplasm</location>
    </subcellularLocation>
</comment>
<comment type="function">
    <text evidence="5">Associates with the EF-Tu.GDP complex and induces the exchange of GDP to GTP. It remains bound to the aminoacyl-tRNA.EF-Tu.GTP complex up to the GTP hydrolysis stage on the ribosome.</text>
</comment>
<gene>
    <name evidence="5" type="primary">tsf</name>
    <name evidence="7" type="ORF">A2756_01885</name>
</gene>
<dbReference type="Gene3D" id="1.10.8.10">
    <property type="entry name" value="DNA helicase RuvA subunit, C-terminal domain"/>
    <property type="match status" value="1"/>
</dbReference>
<dbReference type="NCBIfam" id="TIGR00116">
    <property type="entry name" value="tsf"/>
    <property type="match status" value="1"/>
</dbReference>
<comment type="similarity">
    <text evidence="1 5">Belongs to the EF-Ts family.</text>
</comment>
<protein>
    <recommendedName>
        <fullName evidence="2 5">Elongation factor Ts</fullName>
        <shortName evidence="5">EF-Ts</shortName>
    </recommendedName>
</protein>
<evidence type="ECO:0000256" key="2">
    <source>
        <dbReference type="ARBA" id="ARBA00016956"/>
    </source>
</evidence>
<evidence type="ECO:0000313" key="8">
    <source>
        <dbReference type="Proteomes" id="UP000177785"/>
    </source>
</evidence>
<dbReference type="Gene3D" id="3.30.479.20">
    <property type="entry name" value="Elongation factor Ts, dimerisation domain"/>
    <property type="match status" value="1"/>
</dbReference>
<dbReference type="Pfam" id="PF00889">
    <property type="entry name" value="EF_TS"/>
    <property type="match status" value="1"/>
</dbReference>
<dbReference type="InterPro" id="IPR036402">
    <property type="entry name" value="EF-Ts_dimer_sf"/>
</dbReference>
<keyword evidence="3 5" id="KW-0251">Elongation factor</keyword>
<keyword evidence="4 5" id="KW-0648">Protein biosynthesis</keyword>
<feature type="domain" description="Translation elongation factor EFTs/EF1B dimerisation" evidence="6">
    <location>
        <begin position="71"/>
        <end position="148"/>
    </location>
</feature>
<dbReference type="CDD" id="cd14275">
    <property type="entry name" value="UBA_EF-Ts"/>
    <property type="match status" value="1"/>
</dbReference>
<dbReference type="STRING" id="1802115.A2756_01885"/>
<dbReference type="AlphaFoldDB" id="A0A1G2G5W8"/>
<dbReference type="InterPro" id="IPR014039">
    <property type="entry name" value="Transl_elong_EFTs/EF1B_dimer"/>
</dbReference>
<dbReference type="GO" id="GO:0003746">
    <property type="term" value="F:translation elongation factor activity"/>
    <property type="evidence" value="ECO:0007669"/>
    <property type="project" value="UniProtKB-UniRule"/>
</dbReference>
<dbReference type="InterPro" id="IPR018101">
    <property type="entry name" value="Transl_elong_Ts_CS"/>
</dbReference>
<dbReference type="SUPFAM" id="SSF46934">
    <property type="entry name" value="UBA-like"/>
    <property type="match status" value="1"/>
</dbReference>
<feature type="region of interest" description="Involved in Mg(2+) ion dislocation from EF-Tu" evidence="5">
    <location>
        <begin position="80"/>
        <end position="83"/>
    </location>
</feature>
<dbReference type="Proteomes" id="UP000177785">
    <property type="component" value="Unassembled WGS sequence"/>
</dbReference>
<dbReference type="PANTHER" id="PTHR11741">
    <property type="entry name" value="ELONGATION FACTOR TS"/>
    <property type="match status" value="1"/>
</dbReference>
<proteinExistence type="inferred from homology"/>
<dbReference type="FunFam" id="1.10.8.10:FF:000001">
    <property type="entry name" value="Elongation factor Ts"/>
    <property type="match status" value="1"/>
</dbReference>